<reference evidence="1 2" key="1">
    <citation type="submission" date="2021-03" db="EMBL/GenBank/DDBJ databases">
        <title>Fibrella sp. HMF5036 genome sequencing and assembly.</title>
        <authorList>
            <person name="Kang H."/>
            <person name="Kim H."/>
            <person name="Bae S."/>
            <person name="Joh K."/>
        </authorList>
    </citation>
    <scope>NUCLEOTIDE SEQUENCE [LARGE SCALE GENOMIC DNA]</scope>
    <source>
        <strain evidence="1 2">HMF5036</strain>
    </source>
</reference>
<evidence type="ECO:0000313" key="2">
    <source>
        <dbReference type="Proteomes" id="UP000664795"/>
    </source>
</evidence>
<keyword evidence="2" id="KW-1185">Reference proteome</keyword>
<dbReference type="Proteomes" id="UP000664795">
    <property type="component" value="Unassembled WGS sequence"/>
</dbReference>
<proteinExistence type="predicted"/>
<evidence type="ECO:0000313" key="1">
    <source>
        <dbReference type="EMBL" id="MBO0929890.1"/>
    </source>
</evidence>
<dbReference type="AlphaFoldDB" id="A0A939JZ79"/>
<organism evidence="1 2">
    <name type="scientific">Fibrella aquatilis</name>
    <dbReference type="NCBI Taxonomy" id="2817059"/>
    <lineage>
        <taxon>Bacteria</taxon>
        <taxon>Pseudomonadati</taxon>
        <taxon>Bacteroidota</taxon>
        <taxon>Cytophagia</taxon>
        <taxon>Cytophagales</taxon>
        <taxon>Spirosomataceae</taxon>
        <taxon>Fibrella</taxon>
    </lineage>
</organism>
<protein>
    <submittedName>
        <fullName evidence="1">Uncharacterized protein</fullName>
    </submittedName>
</protein>
<comment type="caution">
    <text evidence="1">The sequence shown here is derived from an EMBL/GenBank/DDBJ whole genome shotgun (WGS) entry which is preliminary data.</text>
</comment>
<accession>A0A939JZ79</accession>
<sequence>MTCFELNDAIAHLYATLRAPQQIDGHVWYTTDPHLQAFERRVNQMKRYEVPVEDINYLFMNNCDSVQSAKYYLPRALELIANGERFINEFMLSMKVQQAGFQQWPDAERQAVVRVLLAMKSLAPGTHLDNILKEFSWALPASTDSP</sequence>
<dbReference type="RefSeq" id="WP_207333862.1">
    <property type="nucleotide sequence ID" value="NZ_JAFMYU010000002.1"/>
</dbReference>
<dbReference type="EMBL" id="JAFMYU010000002">
    <property type="protein sequence ID" value="MBO0929890.1"/>
    <property type="molecule type" value="Genomic_DNA"/>
</dbReference>
<gene>
    <name evidence="1" type="ORF">J2I48_02745</name>
</gene>
<name>A0A939JZ79_9BACT</name>